<keyword evidence="3" id="KW-0732">Signal</keyword>
<evidence type="ECO:0000256" key="2">
    <source>
        <dbReference type="ARBA" id="ARBA00022448"/>
    </source>
</evidence>
<dbReference type="RefSeq" id="WP_186970420.1">
    <property type="nucleotide sequence ID" value="NZ_JACOPK010000009.1"/>
</dbReference>
<dbReference type="Pfam" id="PF03480">
    <property type="entry name" value="DctP"/>
    <property type="match status" value="1"/>
</dbReference>
<sequence>MNNSLRRVPALLLLLLLCGCGRGGETAEIRYYRLASGQSANHLANQACERFCSLVEKESGGAIQIIPSFENELGTDASALEQCVYGGIDFVRTPLSAAAAYAPQLSALQLPYEYTSDEHLFRVLDGDVGADAMDSLEEQGLTGLSYFYAGYRCFFTTDKPITGLDDMQGLRLGTEDSSQMQQIIPQWGAVAVTLPPDEFALALRTHRIDGAESTLPTYVDSGYYLLAPYWTYDRHSYNADVLVASSETWAEFSPEEQQLLLQCAAEAASWQRAHWQGAEVKAMLRASRSGCYMALLSEEQTELFRDAAQPLYEHLSETQKEVVRRVRALSDESD</sequence>
<evidence type="ECO:0000256" key="1">
    <source>
        <dbReference type="ARBA" id="ARBA00009023"/>
    </source>
</evidence>
<protein>
    <submittedName>
        <fullName evidence="4">TRAP transporter substrate-binding protein DctP</fullName>
    </submittedName>
</protein>
<comment type="similarity">
    <text evidence="1">Belongs to the bacterial solute-binding protein 7 family.</text>
</comment>
<name>A0ABR7GPS3_9FIRM</name>
<gene>
    <name evidence="4" type="primary">dctP</name>
    <name evidence="4" type="ORF">H8S02_10205</name>
</gene>
<comment type="caution">
    <text evidence="4">The sequence shown here is derived from an EMBL/GenBank/DDBJ whole genome shotgun (WGS) entry which is preliminary data.</text>
</comment>
<dbReference type="Gene3D" id="3.40.190.170">
    <property type="entry name" value="Bacterial extracellular solute-binding protein, family 7"/>
    <property type="match status" value="1"/>
</dbReference>
<dbReference type="PANTHER" id="PTHR33376:SF7">
    <property type="entry name" value="C4-DICARBOXYLATE-BINDING PROTEIN DCTB"/>
    <property type="match status" value="1"/>
</dbReference>
<dbReference type="EMBL" id="JACOPK010000009">
    <property type="protein sequence ID" value="MBC5696312.1"/>
    <property type="molecule type" value="Genomic_DNA"/>
</dbReference>
<dbReference type="PROSITE" id="PS51257">
    <property type="entry name" value="PROKAR_LIPOPROTEIN"/>
    <property type="match status" value="1"/>
</dbReference>
<evidence type="ECO:0000256" key="3">
    <source>
        <dbReference type="ARBA" id="ARBA00022729"/>
    </source>
</evidence>
<dbReference type="InterPro" id="IPR018389">
    <property type="entry name" value="DctP_fam"/>
</dbReference>
<dbReference type="SUPFAM" id="SSF53850">
    <property type="entry name" value="Periplasmic binding protein-like II"/>
    <property type="match status" value="1"/>
</dbReference>
<dbReference type="NCBIfam" id="NF037995">
    <property type="entry name" value="TRAP_S1"/>
    <property type="match status" value="1"/>
</dbReference>
<keyword evidence="2" id="KW-0813">Transport</keyword>
<accession>A0ABR7GPS3</accession>
<dbReference type="PANTHER" id="PTHR33376">
    <property type="match status" value="1"/>
</dbReference>
<dbReference type="Proteomes" id="UP000641741">
    <property type="component" value="Unassembled WGS sequence"/>
</dbReference>
<keyword evidence="5" id="KW-1185">Reference proteome</keyword>
<dbReference type="InterPro" id="IPR038404">
    <property type="entry name" value="TRAP_DctP_sf"/>
</dbReference>
<proteinExistence type="inferred from homology"/>
<evidence type="ECO:0000313" key="5">
    <source>
        <dbReference type="Proteomes" id="UP000641741"/>
    </source>
</evidence>
<organism evidence="4 5">
    <name type="scientific">Agathobaculum hominis</name>
    <dbReference type="NCBI Taxonomy" id="2763014"/>
    <lineage>
        <taxon>Bacteria</taxon>
        <taxon>Bacillati</taxon>
        <taxon>Bacillota</taxon>
        <taxon>Clostridia</taxon>
        <taxon>Eubacteriales</taxon>
        <taxon>Butyricicoccaceae</taxon>
        <taxon>Agathobaculum</taxon>
    </lineage>
</organism>
<reference evidence="4 5" key="1">
    <citation type="submission" date="2020-08" db="EMBL/GenBank/DDBJ databases">
        <title>Genome public.</title>
        <authorList>
            <person name="Liu C."/>
            <person name="Sun Q."/>
        </authorList>
    </citation>
    <scope>NUCLEOTIDE SEQUENCE [LARGE SCALE GENOMIC DNA]</scope>
    <source>
        <strain evidence="4 5">M2</strain>
    </source>
</reference>
<evidence type="ECO:0000313" key="4">
    <source>
        <dbReference type="EMBL" id="MBC5696312.1"/>
    </source>
</evidence>